<reference evidence="2" key="1">
    <citation type="submission" date="2021-06" db="EMBL/GenBank/DDBJ databases">
        <authorList>
            <person name="Hodson N. C."/>
            <person name="Mongue J. A."/>
            <person name="Jaron S. K."/>
        </authorList>
    </citation>
    <scope>NUCLEOTIDE SEQUENCE</scope>
</reference>
<dbReference type="Proteomes" id="UP000708208">
    <property type="component" value="Unassembled WGS sequence"/>
</dbReference>
<dbReference type="AlphaFoldDB" id="A0A8J2K2K6"/>
<feature type="compositionally biased region" description="Basic residues" evidence="1">
    <location>
        <begin position="40"/>
        <end position="58"/>
    </location>
</feature>
<accession>A0A8J2K2K6</accession>
<evidence type="ECO:0000313" key="2">
    <source>
        <dbReference type="EMBL" id="CAG7730917.1"/>
    </source>
</evidence>
<gene>
    <name evidence="2" type="ORF">AFUS01_LOCUS19531</name>
</gene>
<proteinExistence type="predicted"/>
<evidence type="ECO:0000256" key="1">
    <source>
        <dbReference type="SAM" id="MobiDB-lite"/>
    </source>
</evidence>
<organism evidence="2 3">
    <name type="scientific">Allacma fusca</name>
    <dbReference type="NCBI Taxonomy" id="39272"/>
    <lineage>
        <taxon>Eukaryota</taxon>
        <taxon>Metazoa</taxon>
        <taxon>Ecdysozoa</taxon>
        <taxon>Arthropoda</taxon>
        <taxon>Hexapoda</taxon>
        <taxon>Collembola</taxon>
        <taxon>Symphypleona</taxon>
        <taxon>Sminthuridae</taxon>
        <taxon>Allacma</taxon>
    </lineage>
</organism>
<comment type="caution">
    <text evidence="2">The sequence shown here is derived from an EMBL/GenBank/DDBJ whole genome shotgun (WGS) entry which is preliminary data.</text>
</comment>
<name>A0A8J2K2K6_9HEXA</name>
<dbReference type="EMBL" id="CAJVCH010202569">
    <property type="protein sequence ID" value="CAG7730917.1"/>
    <property type="molecule type" value="Genomic_DNA"/>
</dbReference>
<keyword evidence="3" id="KW-1185">Reference proteome</keyword>
<sequence>MGRHTSIDTYEYAAFTFAAPTPAASPSVFSLSSGAGSGRGRSRRTGIRWKRERPKPKNRIPESQVALNDPKMKGYSTEQKASFPRNFDR</sequence>
<feature type="region of interest" description="Disordered" evidence="1">
    <location>
        <begin position="26"/>
        <end position="89"/>
    </location>
</feature>
<evidence type="ECO:0000313" key="3">
    <source>
        <dbReference type="Proteomes" id="UP000708208"/>
    </source>
</evidence>
<protein>
    <submittedName>
        <fullName evidence="2">Uncharacterized protein</fullName>
    </submittedName>
</protein>